<dbReference type="RefSeq" id="WP_211851486.1">
    <property type="nucleotide sequence ID" value="NZ_JAAGBB010000005.1"/>
</dbReference>
<dbReference type="GO" id="GO:0051213">
    <property type="term" value="F:dioxygenase activity"/>
    <property type="evidence" value="ECO:0007669"/>
    <property type="project" value="UniProtKB-KW"/>
</dbReference>
<evidence type="ECO:0000256" key="3">
    <source>
        <dbReference type="ARBA" id="ARBA00022964"/>
    </source>
</evidence>
<reference evidence="8" key="1">
    <citation type="journal article" date="2021" name="Syst. Appl. Microbiol.">
        <title>Roseomonas hellenica sp. nov., isolated from roots of wild-growing Alkanna tinctoria.</title>
        <authorList>
            <person name="Rat A."/>
            <person name="Naranjo H.D."/>
            <person name="Lebbe L."/>
            <person name="Cnockaert M."/>
            <person name="Krigas N."/>
            <person name="Grigoriadou K."/>
            <person name="Maloupa E."/>
            <person name="Willems A."/>
        </authorList>
    </citation>
    <scope>NUCLEOTIDE SEQUENCE [LARGE SCALE GENOMIC DNA]</scope>
    <source>
        <strain evidence="8">LMG 31523</strain>
    </source>
</reference>
<dbReference type="Pfam" id="PF02668">
    <property type="entry name" value="TauD"/>
    <property type="match status" value="1"/>
</dbReference>
<dbReference type="SUPFAM" id="SSF51197">
    <property type="entry name" value="Clavaminate synthase-like"/>
    <property type="match status" value="1"/>
</dbReference>
<keyword evidence="2" id="KW-0479">Metal-binding</keyword>
<dbReference type="EMBL" id="JAAGBB010000005">
    <property type="protein sequence ID" value="MBR0663897.1"/>
    <property type="molecule type" value="Genomic_DNA"/>
</dbReference>
<comment type="caution">
    <text evidence="7">The sequence shown here is derived from an EMBL/GenBank/DDBJ whole genome shotgun (WGS) entry which is preliminary data.</text>
</comment>
<accession>A0ABS5EUD7</accession>
<name>A0ABS5EUD7_9PROT</name>
<evidence type="ECO:0000256" key="2">
    <source>
        <dbReference type="ARBA" id="ARBA00022723"/>
    </source>
</evidence>
<proteinExistence type="inferred from homology"/>
<evidence type="ECO:0000256" key="1">
    <source>
        <dbReference type="ARBA" id="ARBA00005896"/>
    </source>
</evidence>
<keyword evidence="3 7" id="KW-0223">Dioxygenase</keyword>
<evidence type="ECO:0000259" key="6">
    <source>
        <dbReference type="Pfam" id="PF02668"/>
    </source>
</evidence>
<sequence>MSAHSATILTRPSAEGGARVRALAPALGAEITGLDLAAGVTPEAVALVLESLHRYGVVVVRDQHLTPEEQLGFMGRLGPVKTSSYSRANAFCVPGYPDMMVISNIVENGRNIGLMDAGAMWHADGTHMARPDMYTALYALEVPQRDGKPLGDTLFASTAEAYDALPDALRERVTGRRAVHSFAHHIEKKRRLGDLRRPPLTEAQKAELPDVEHPVVARHPVTGRRTLFVTEGHTARIAGLAPEESDALLEELWAHIRRPEFIYRHSWRVGDLLIWDNRATQHLAIFDYGELRRRMHRVETIGPVPE</sequence>
<evidence type="ECO:0000256" key="5">
    <source>
        <dbReference type="ARBA" id="ARBA00023004"/>
    </source>
</evidence>
<dbReference type="InterPro" id="IPR003819">
    <property type="entry name" value="TauD/TfdA-like"/>
</dbReference>
<dbReference type="InterPro" id="IPR051323">
    <property type="entry name" value="AtsK-like"/>
</dbReference>
<protein>
    <submittedName>
        <fullName evidence="7">TauD/TfdA family dioxygenase</fullName>
    </submittedName>
</protein>
<dbReference type="PANTHER" id="PTHR30468">
    <property type="entry name" value="ALPHA-KETOGLUTARATE-DEPENDENT SULFONATE DIOXYGENASE"/>
    <property type="match status" value="1"/>
</dbReference>
<dbReference type="Proteomes" id="UP001196870">
    <property type="component" value="Unassembled WGS sequence"/>
</dbReference>
<dbReference type="InterPro" id="IPR042098">
    <property type="entry name" value="TauD-like_sf"/>
</dbReference>
<evidence type="ECO:0000256" key="4">
    <source>
        <dbReference type="ARBA" id="ARBA00023002"/>
    </source>
</evidence>
<keyword evidence="8" id="KW-1185">Reference proteome</keyword>
<feature type="domain" description="TauD/TfdA-like" evidence="6">
    <location>
        <begin position="20"/>
        <end position="298"/>
    </location>
</feature>
<gene>
    <name evidence="7" type="ORF">GXW71_05940</name>
</gene>
<keyword evidence="4" id="KW-0560">Oxidoreductase</keyword>
<dbReference type="Gene3D" id="3.60.130.10">
    <property type="entry name" value="Clavaminate synthase-like"/>
    <property type="match status" value="1"/>
</dbReference>
<evidence type="ECO:0000313" key="8">
    <source>
        <dbReference type="Proteomes" id="UP001196870"/>
    </source>
</evidence>
<evidence type="ECO:0000313" key="7">
    <source>
        <dbReference type="EMBL" id="MBR0663897.1"/>
    </source>
</evidence>
<dbReference type="PANTHER" id="PTHR30468:SF1">
    <property type="entry name" value="ALPHA-KETOGLUTARATE-DEPENDENT SULFONATE DIOXYGENASE"/>
    <property type="match status" value="1"/>
</dbReference>
<keyword evidence="5" id="KW-0408">Iron</keyword>
<organism evidence="7 8">
    <name type="scientific">Plastoroseomonas hellenica</name>
    <dbReference type="NCBI Taxonomy" id="2687306"/>
    <lineage>
        <taxon>Bacteria</taxon>
        <taxon>Pseudomonadati</taxon>
        <taxon>Pseudomonadota</taxon>
        <taxon>Alphaproteobacteria</taxon>
        <taxon>Acetobacterales</taxon>
        <taxon>Acetobacteraceae</taxon>
        <taxon>Plastoroseomonas</taxon>
    </lineage>
</organism>
<comment type="similarity">
    <text evidence="1">Belongs to the TfdA dioxygenase family.</text>
</comment>